<dbReference type="CDD" id="cd06577">
    <property type="entry name" value="PASTA_pknB"/>
    <property type="match status" value="1"/>
</dbReference>
<dbReference type="SMART" id="SM00740">
    <property type="entry name" value="PASTA"/>
    <property type="match status" value="1"/>
</dbReference>
<comment type="caution">
    <text evidence="2">The sequence shown here is derived from an EMBL/GenBank/DDBJ whole genome shotgun (WGS) entry which is preliminary data.</text>
</comment>
<gene>
    <name evidence="2" type="ORF">A3K89_20575</name>
</gene>
<dbReference type="AlphaFoldDB" id="A0A177YI46"/>
<evidence type="ECO:0000313" key="3">
    <source>
        <dbReference type="Proteomes" id="UP000077519"/>
    </source>
</evidence>
<dbReference type="PROSITE" id="PS51178">
    <property type="entry name" value="PASTA"/>
    <property type="match status" value="1"/>
</dbReference>
<evidence type="ECO:0000313" key="2">
    <source>
        <dbReference type="EMBL" id="OAK55256.1"/>
    </source>
</evidence>
<evidence type="ECO:0000259" key="1">
    <source>
        <dbReference type="PROSITE" id="PS51178"/>
    </source>
</evidence>
<reference evidence="2 3" key="1">
    <citation type="submission" date="2016-03" db="EMBL/GenBank/DDBJ databases">
        <title>Genome sequence of Rhodococcus kyotonensis KB10.</title>
        <authorList>
            <person name="Jeong H."/>
            <person name="Hong C.E."/>
            <person name="Jo S.H."/>
            <person name="Park J.M."/>
        </authorList>
    </citation>
    <scope>NUCLEOTIDE SEQUENCE [LARGE SCALE GENOMIC DNA]</scope>
    <source>
        <strain evidence="2 3">KB10</strain>
    </source>
</reference>
<protein>
    <recommendedName>
        <fullName evidence="1">PASTA domain-containing protein</fullName>
    </recommendedName>
</protein>
<dbReference type="EMBL" id="LVHI01000011">
    <property type="protein sequence ID" value="OAK55256.1"/>
    <property type="molecule type" value="Genomic_DNA"/>
</dbReference>
<dbReference type="InterPro" id="IPR005543">
    <property type="entry name" value="PASTA_dom"/>
</dbReference>
<sequence>MAGVVVAGAVSFGAAGVAQAGELIRVPNVTGMSVFGATERLSEAGFDNVIASSPDATGLVAGTTPRAGTLADEDTTVILLVPSD</sequence>
<organism evidence="2 3">
    <name type="scientific">Rhodococcoides kyotonense</name>
    <dbReference type="NCBI Taxonomy" id="398843"/>
    <lineage>
        <taxon>Bacteria</taxon>
        <taxon>Bacillati</taxon>
        <taxon>Actinomycetota</taxon>
        <taxon>Actinomycetes</taxon>
        <taxon>Mycobacteriales</taxon>
        <taxon>Nocardiaceae</taxon>
        <taxon>Rhodococcoides</taxon>
    </lineage>
</organism>
<name>A0A177YI46_9NOCA</name>
<dbReference type="Pfam" id="PF03793">
    <property type="entry name" value="PASTA"/>
    <property type="match status" value="1"/>
</dbReference>
<dbReference type="Proteomes" id="UP000077519">
    <property type="component" value="Unassembled WGS sequence"/>
</dbReference>
<feature type="domain" description="PASTA" evidence="1">
    <location>
        <begin position="16"/>
        <end position="83"/>
    </location>
</feature>
<dbReference type="Gene3D" id="3.30.10.20">
    <property type="match status" value="1"/>
</dbReference>
<accession>A0A177YI46</accession>
<proteinExistence type="predicted"/>
<keyword evidence="3" id="KW-1185">Reference proteome</keyword>